<organism evidence="11 12">
    <name type="scientific">Ranatra chinensis</name>
    <dbReference type="NCBI Taxonomy" id="642074"/>
    <lineage>
        <taxon>Eukaryota</taxon>
        <taxon>Metazoa</taxon>
        <taxon>Ecdysozoa</taxon>
        <taxon>Arthropoda</taxon>
        <taxon>Hexapoda</taxon>
        <taxon>Insecta</taxon>
        <taxon>Pterygota</taxon>
        <taxon>Neoptera</taxon>
        <taxon>Paraneoptera</taxon>
        <taxon>Hemiptera</taxon>
        <taxon>Heteroptera</taxon>
        <taxon>Panheteroptera</taxon>
        <taxon>Nepomorpha</taxon>
        <taxon>Nepidae</taxon>
        <taxon>Ranatrinae</taxon>
        <taxon>Ranatra</taxon>
    </lineage>
</organism>
<reference evidence="11 12" key="1">
    <citation type="submission" date="2024-07" db="EMBL/GenBank/DDBJ databases">
        <title>Chromosome-level genome assembly of the water stick insect Ranatra chinensis (Heteroptera: Nepidae).</title>
        <authorList>
            <person name="Liu X."/>
        </authorList>
    </citation>
    <scope>NUCLEOTIDE SEQUENCE [LARGE SCALE GENOMIC DNA]</scope>
    <source>
        <strain evidence="11">Cailab_2021Rc</strain>
        <tissue evidence="11">Muscle</tissue>
    </source>
</reference>
<keyword evidence="5" id="KW-0862">Zinc</keyword>
<accession>A0ABD0Z086</accession>
<feature type="region of interest" description="Disordered" evidence="9">
    <location>
        <begin position="155"/>
        <end position="176"/>
    </location>
</feature>
<proteinExistence type="predicted"/>
<keyword evidence="12" id="KW-1185">Reference proteome</keyword>
<evidence type="ECO:0000256" key="6">
    <source>
        <dbReference type="ARBA" id="ARBA00023015"/>
    </source>
</evidence>
<keyword evidence="3" id="KW-0677">Repeat</keyword>
<evidence type="ECO:0000256" key="2">
    <source>
        <dbReference type="ARBA" id="ARBA00022723"/>
    </source>
</evidence>
<dbReference type="Pfam" id="PF13771">
    <property type="entry name" value="zf-HC5HC2H"/>
    <property type="match status" value="1"/>
</dbReference>
<gene>
    <name evidence="11" type="ORF">AAG570_000812</name>
</gene>
<dbReference type="InterPro" id="IPR034732">
    <property type="entry name" value="EPHD"/>
</dbReference>
<dbReference type="AlphaFoldDB" id="A0ABD0Z086"/>
<dbReference type="InterPro" id="IPR011011">
    <property type="entry name" value="Znf_FYVE_PHD"/>
</dbReference>
<dbReference type="SUPFAM" id="SSF57903">
    <property type="entry name" value="FYVE/PHD zinc finger"/>
    <property type="match status" value="1"/>
</dbReference>
<evidence type="ECO:0000256" key="8">
    <source>
        <dbReference type="ARBA" id="ARBA00023242"/>
    </source>
</evidence>
<feature type="compositionally biased region" description="Gly residues" evidence="9">
    <location>
        <begin position="18"/>
        <end position="27"/>
    </location>
</feature>
<dbReference type="GO" id="GO:0005634">
    <property type="term" value="C:nucleus"/>
    <property type="evidence" value="ECO:0007669"/>
    <property type="project" value="UniProtKB-SubCell"/>
</dbReference>
<comment type="caution">
    <text evidence="11">The sequence shown here is derived from an EMBL/GenBank/DDBJ whole genome shotgun (WGS) entry which is preliminary data.</text>
</comment>
<feature type="compositionally biased region" description="Polar residues" evidence="9">
    <location>
        <begin position="86"/>
        <end position="97"/>
    </location>
</feature>
<dbReference type="InterPro" id="IPR013083">
    <property type="entry name" value="Znf_RING/FYVE/PHD"/>
</dbReference>
<evidence type="ECO:0000259" key="10">
    <source>
        <dbReference type="PROSITE" id="PS51805"/>
    </source>
</evidence>
<dbReference type="PANTHER" id="PTHR45888">
    <property type="entry name" value="HL01030P-RELATED"/>
    <property type="match status" value="1"/>
</dbReference>
<keyword evidence="8" id="KW-0539">Nucleus</keyword>
<keyword evidence="6" id="KW-0805">Transcription regulation</keyword>
<evidence type="ECO:0000256" key="4">
    <source>
        <dbReference type="ARBA" id="ARBA00022771"/>
    </source>
</evidence>
<comment type="subcellular location">
    <subcellularLocation>
        <location evidence="1">Nucleus</location>
    </subcellularLocation>
</comment>
<keyword evidence="2" id="KW-0479">Metal-binding</keyword>
<feature type="domain" description="PHD-type" evidence="10">
    <location>
        <begin position="199"/>
        <end position="308"/>
    </location>
</feature>
<evidence type="ECO:0000313" key="11">
    <source>
        <dbReference type="EMBL" id="KAL1140884.1"/>
    </source>
</evidence>
<evidence type="ECO:0000256" key="1">
    <source>
        <dbReference type="ARBA" id="ARBA00004123"/>
    </source>
</evidence>
<dbReference type="PROSITE" id="PS51805">
    <property type="entry name" value="EPHD"/>
    <property type="match status" value="1"/>
</dbReference>
<dbReference type="Proteomes" id="UP001558652">
    <property type="component" value="Unassembled WGS sequence"/>
</dbReference>
<feature type="region of interest" description="Disordered" evidence="9">
    <location>
        <begin position="73"/>
        <end position="97"/>
    </location>
</feature>
<dbReference type="InterPro" id="IPR001965">
    <property type="entry name" value="Znf_PHD"/>
</dbReference>
<keyword evidence="7" id="KW-0804">Transcription</keyword>
<protein>
    <recommendedName>
        <fullName evidence="10">PHD-type domain-containing protein</fullName>
    </recommendedName>
</protein>
<evidence type="ECO:0000256" key="3">
    <source>
        <dbReference type="ARBA" id="ARBA00022737"/>
    </source>
</evidence>
<evidence type="ECO:0000256" key="7">
    <source>
        <dbReference type="ARBA" id="ARBA00023163"/>
    </source>
</evidence>
<keyword evidence="4" id="KW-0863">Zinc-finger</keyword>
<dbReference type="Gene3D" id="3.30.40.10">
    <property type="entry name" value="Zinc/RING finger domain, C3HC4 (zinc finger)"/>
    <property type="match status" value="2"/>
</dbReference>
<name>A0ABD0Z086_9HEMI</name>
<dbReference type="SMART" id="SM00249">
    <property type="entry name" value="PHD"/>
    <property type="match status" value="2"/>
</dbReference>
<dbReference type="EMBL" id="JBFDAA010000001">
    <property type="protein sequence ID" value="KAL1140884.1"/>
    <property type="molecule type" value="Genomic_DNA"/>
</dbReference>
<dbReference type="PANTHER" id="PTHR45888:SF6">
    <property type="entry name" value="HL01030P-RELATED"/>
    <property type="match status" value="1"/>
</dbReference>
<evidence type="ECO:0000313" key="12">
    <source>
        <dbReference type="Proteomes" id="UP001558652"/>
    </source>
</evidence>
<evidence type="ECO:0000256" key="5">
    <source>
        <dbReference type="ARBA" id="ARBA00022833"/>
    </source>
</evidence>
<feature type="region of interest" description="Disordered" evidence="9">
    <location>
        <begin position="17"/>
        <end position="49"/>
    </location>
</feature>
<dbReference type="GO" id="GO:0008270">
    <property type="term" value="F:zinc ion binding"/>
    <property type="evidence" value="ECO:0007669"/>
    <property type="project" value="UniProtKB-KW"/>
</dbReference>
<feature type="compositionally biased region" description="Basic residues" evidence="9">
    <location>
        <begin position="29"/>
        <end position="39"/>
    </location>
</feature>
<dbReference type="Pfam" id="PF00628">
    <property type="entry name" value="PHD"/>
    <property type="match status" value="1"/>
</dbReference>
<evidence type="ECO:0000256" key="9">
    <source>
        <dbReference type="SAM" id="MobiDB-lite"/>
    </source>
</evidence>
<sequence>MPYEGLASPLRVGPVALPGGGGVGGGKPVMRRGPGRPRTRGGITQPQVRTKRPIGLKLKRWKGLLVSGVYGTGNGKVSQEGEADESTSPIQPSTPIDQQIKAPIFVDEPLFSEQWPGKLCILCNLSEHSQLGQGEMLRIECSVEDLPKDVPRDILMSPPESLPHDSTSPRQPLQVRRQKGPSKCRHFVCFRNAGTNGQEPVDELSLVGHVDIPEPGNIVDSGYIYIHEWCAVWCSGVSRSSNDRRRLDNVGSGVMVAVSRRCWHCGRYGAGVACAISTCSKHFHTPCAAASAAFQHPKTLLLICNQHIDHVATMRLRAGWQCSDCRTCQLCRISTEDSTRMLVCEACDKTYHPSCVRPAMSSVPKVGWKCTEEAMLESSLSVSQESLLMGDDGDMDSEKVARNV</sequence>
<dbReference type="InterPro" id="IPR019787">
    <property type="entry name" value="Znf_PHD-finger"/>
</dbReference>